<sequence>MMKQILQAVMISALCASAIYAEEVYAIFNIKAVQDANLALDSGGIVDKILVDVDSAVKKGDVLLTLANKDKSAQLQAIKEQYLFAKKQYERYSKSADVVDKNTLDQYHSNYKKLEADYNYYQSSYEKSILRAPFNGVIAEKKIEVGDGVSGASTTLLRLVSTSKKIVLQFDSKYQDKVRVGDLYEYSVDGGGAKKTATITKIYPAIDTATRKMTAEAAVDSAMTPGLFGDGFIKTR</sequence>
<feature type="domain" description="CzcB-like barrel-sandwich hybrid" evidence="2">
    <location>
        <begin position="42"/>
        <end position="153"/>
    </location>
</feature>
<dbReference type="PANTHER" id="PTHR30469:SF15">
    <property type="entry name" value="HLYD FAMILY OF SECRETION PROTEINS"/>
    <property type="match status" value="1"/>
</dbReference>
<feature type="signal peptide" evidence="1">
    <location>
        <begin position="1"/>
        <end position="21"/>
    </location>
</feature>
<evidence type="ECO:0000259" key="2">
    <source>
        <dbReference type="Pfam" id="PF25973"/>
    </source>
</evidence>
<dbReference type="InterPro" id="IPR058647">
    <property type="entry name" value="BSH_CzcB-like"/>
</dbReference>
<reference evidence="3 4" key="1">
    <citation type="submission" date="2019-09" db="EMBL/GenBank/DDBJ databases">
        <title>Draft genome sequence of various Type strains from the CCUG.</title>
        <authorList>
            <person name="Pineiro-Iglesias B."/>
            <person name="Tunovic T."/>
            <person name="Unosson C."/>
            <person name="Inganas E."/>
            <person name="Ohlen M."/>
            <person name="Cardew S."/>
            <person name="Jensie-Markopoulos S."/>
            <person name="Salva-Serra F."/>
            <person name="Jaen-Luchoro D."/>
            <person name="Karlsson R."/>
            <person name="Svensson-Stadler L."/>
            <person name="Chun J."/>
            <person name="Moore E."/>
        </authorList>
    </citation>
    <scope>NUCLEOTIDE SEQUENCE [LARGE SCALE GENOMIC DNA]</scope>
    <source>
        <strain evidence="3 4">CCUG 32756T</strain>
    </source>
</reference>
<dbReference type="AlphaFoldDB" id="A0A5M9QQ47"/>
<accession>A0A5M9QQ47</accession>
<evidence type="ECO:0000313" key="3">
    <source>
        <dbReference type="EMBL" id="KAA8710823.1"/>
    </source>
</evidence>
<dbReference type="RefSeq" id="WP_150336932.1">
    <property type="nucleotide sequence ID" value="NZ_JAERIX010000026.1"/>
</dbReference>
<dbReference type="PANTHER" id="PTHR30469">
    <property type="entry name" value="MULTIDRUG RESISTANCE PROTEIN MDTA"/>
    <property type="match status" value="1"/>
</dbReference>
<dbReference type="Pfam" id="PF25973">
    <property type="entry name" value="BSH_CzcB"/>
    <property type="match status" value="1"/>
</dbReference>
<dbReference type="GO" id="GO:1990281">
    <property type="term" value="C:efflux pump complex"/>
    <property type="evidence" value="ECO:0007669"/>
    <property type="project" value="TreeGrafter"/>
</dbReference>
<proteinExistence type="predicted"/>
<dbReference type="Gene3D" id="1.10.287.470">
    <property type="entry name" value="Helix hairpin bin"/>
    <property type="match status" value="1"/>
</dbReference>
<organism evidence="3 4">
    <name type="scientific">Helicobacter canis</name>
    <dbReference type="NCBI Taxonomy" id="29419"/>
    <lineage>
        <taxon>Bacteria</taxon>
        <taxon>Pseudomonadati</taxon>
        <taxon>Campylobacterota</taxon>
        <taxon>Epsilonproteobacteria</taxon>
        <taxon>Campylobacterales</taxon>
        <taxon>Helicobacteraceae</taxon>
        <taxon>Helicobacter</taxon>
    </lineage>
</organism>
<comment type="caution">
    <text evidence="3">The sequence shown here is derived from an EMBL/GenBank/DDBJ whole genome shotgun (WGS) entry which is preliminary data.</text>
</comment>
<keyword evidence="1" id="KW-0732">Signal</keyword>
<gene>
    <name evidence="3" type="ORF">F4V45_02615</name>
</gene>
<dbReference type="Gene3D" id="2.40.50.100">
    <property type="match status" value="1"/>
</dbReference>
<dbReference type="Gene3D" id="2.40.30.170">
    <property type="match status" value="1"/>
</dbReference>
<dbReference type="Proteomes" id="UP000323707">
    <property type="component" value="Unassembled WGS sequence"/>
</dbReference>
<name>A0A5M9QQ47_9HELI</name>
<feature type="chain" id="PRO_5024348341" evidence="1">
    <location>
        <begin position="22"/>
        <end position="236"/>
    </location>
</feature>
<dbReference type="SUPFAM" id="SSF111369">
    <property type="entry name" value="HlyD-like secretion proteins"/>
    <property type="match status" value="1"/>
</dbReference>
<evidence type="ECO:0000256" key="1">
    <source>
        <dbReference type="SAM" id="SignalP"/>
    </source>
</evidence>
<dbReference type="GO" id="GO:0015562">
    <property type="term" value="F:efflux transmembrane transporter activity"/>
    <property type="evidence" value="ECO:0007669"/>
    <property type="project" value="TreeGrafter"/>
</dbReference>
<evidence type="ECO:0000313" key="4">
    <source>
        <dbReference type="Proteomes" id="UP000323707"/>
    </source>
</evidence>
<dbReference type="EMBL" id="VXKE01000006">
    <property type="protein sequence ID" value="KAA8710823.1"/>
    <property type="molecule type" value="Genomic_DNA"/>
</dbReference>
<protein>
    <submittedName>
        <fullName evidence="3">HlyD family efflux transporter periplasmic adaptor subunit</fullName>
    </submittedName>
</protein>